<keyword evidence="4" id="KW-1185">Reference proteome</keyword>
<dbReference type="SUPFAM" id="SSF55781">
    <property type="entry name" value="GAF domain-like"/>
    <property type="match status" value="1"/>
</dbReference>
<proteinExistence type="predicted"/>
<dbReference type="OrthoDB" id="319881at2"/>
<organism evidence="3 4">
    <name type="scientific">Luteimicrobium xylanilyticum</name>
    <dbReference type="NCBI Taxonomy" id="1133546"/>
    <lineage>
        <taxon>Bacteria</taxon>
        <taxon>Bacillati</taxon>
        <taxon>Actinomycetota</taxon>
        <taxon>Actinomycetes</taxon>
        <taxon>Micrococcales</taxon>
        <taxon>Luteimicrobium</taxon>
    </lineage>
</organism>
<dbReference type="Proteomes" id="UP000326702">
    <property type="component" value="Chromosome"/>
</dbReference>
<evidence type="ECO:0000313" key="3">
    <source>
        <dbReference type="EMBL" id="QFU96955.1"/>
    </source>
</evidence>
<dbReference type="RefSeq" id="WP_153021865.1">
    <property type="nucleotide sequence ID" value="NZ_BAABIH010000013.1"/>
</dbReference>
<name>A0A5P9Q960_9MICO</name>
<keyword evidence="1 3" id="KW-0378">Hydrolase</keyword>
<accession>A0A5P9Q960</accession>
<dbReference type="SUPFAM" id="SSF81606">
    <property type="entry name" value="PP2C-like"/>
    <property type="match status" value="1"/>
</dbReference>
<dbReference type="KEGG" id="lxl:KDY119_00447"/>
<evidence type="ECO:0000313" key="4">
    <source>
        <dbReference type="Proteomes" id="UP000326702"/>
    </source>
</evidence>
<dbReference type="InterPro" id="IPR052016">
    <property type="entry name" value="Bact_Sigma-Reg"/>
</dbReference>
<dbReference type="EC" id="3.1.3.3" evidence="3"/>
<dbReference type="Pfam" id="PF07228">
    <property type="entry name" value="SpoIIE"/>
    <property type="match status" value="1"/>
</dbReference>
<dbReference type="EMBL" id="CP045529">
    <property type="protein sequence ID" value="QFU96955.1"/>
    <property type="molecule type" value="Genomic_DNA"/>
</dbReference>
<dbReference type="SUPFAM" id="SSF55785">
    <property type="entry name" value="PYP-like sensor domain (PAS domain)"/>
    <property type="match status" value="1"/>
</dbReference>
<dbReference type="SMART" id="SM00331">
    <property type="entry name" value="PP2C_SIG"/>
    <property type="match status" value="1"/>
</dbReference>
<dbReference type="PANTHER" id="PTHR43156:SF2">
    <property type="entry name" value="STAGE II SPORULATION PROTEIN E"/>
    <property type="match status" value="1"/>
</dbReference>
<reference evidence="3 4" key="1">
    <citation type="submission" date="2019-10" db="EMBL/GenBank/DDBJ databases">
        <title>Genome sequence of Luteimicrobium xylanilyticum HY-24.</title>
        <authorList>
            <person name="Kim D.Y."/>
            <person name="Park H.-Y."/>
        </authorList>
    </citation>
    <scope>NUCLEOTIDE SEQUENCE [LARGE SCALE GENOMIC DNA]</scope>
    <source>
        <strain evidence="3 4">HY-24</strain>
    </source>
</reference>
<evidence type="ECO:0000259" key="2">
    <source>
        <dbReference type="SMART" id="SM00331"/>
    </source>
</evidence>
<dbReference type="InterPro" id="IPR036457">
    <property type="entry name" value="PPM-type-like_dom_sf"/>
</dbReference>
<gene>
    <name evidence="3" type="ORF">KDY119_00447</name>
</gene>
<dbReference type="Gene3D" id="3.30.450.20">
    <property type="entry name" value="PAS domain"/>
    <property type="match status" value="1"/>
</dbReference>
<sequence length="522" mass="55440">MTDQGSGRPADRRASAWHRAPVALLRLDADGVVLDANELLLRWLGRPRRAVVGQARIGELLTVGGRIFWETHVGPMLRLQGRVDEVAVELRCAEGRKPVLMSVRAGARPGGRRGEGDVDDGETVVDVALFAAEQRVRYEREIVAARDDAERTAERLRTLQAVSVALAPVLGVDALADALGAALARSLGVRATALWLPGTDGRWRRLGAPTSYLHDADVPPAPGPDGFAAEPDGSVVLELTPRSDLRGRLVVTPSGSAGDLPLDVDTLVAVARQASVALGRAALAEHSASVARELQHAMLRGEQPQDDRFELVTVYRPGVRTLEVGGDWYDAFWLADGVVALVVGDVVGRGLNAAATMGQLRTAVRAVATADLAPDEVLDRLDAFVERTSVGFSASLVYAVVDLQDGLVRYACAGHPPPLVVGGSGGARLVWGGRSATLGVPRTRRSATASLLPGDTLLLYTDGLVERRDRGLREGFAALVASASRRRDEGQAFDDGFVDEQLVGIVESDDTCLLAMTWRGGA</sequence>
<dbReference type="InterPro" id="IPR001932">
    <property type="entry name" value="PPM-type_phosphatase-like_dom"/>
</dbReference>
<protein>
    <submittedName>
        <fullName evidence="3">Phosphoserine phosphatase</fullName>
        <ecNumber evidence="3">3.1.3.3</ecNumber>
    </submittedName>
</protein>
<dbReference type="PANTHER" id="PTHR43156">
    <property type="entry name" value="STAGE II SPORULATION PROTEIN E-RELATED"/>
    <property type="match status" value="1"/>
</dbReference>
<dbReference type="Gene3D" id="3.60.40.10">
    <property type="entry name" value="PPM-type phosphatase domain"/>
    <property type="match status" value="1"/>
</dbReference>
<dbReference type="AlphaFoldDB" id="A0A5P9Q960"/>
<feature type="domain" description="PPM-type phosphatase" evidence="2">
    <location>
        <begin position="309"/>
        <end position="518"/>
    </location>
</feature>
<evidence type="ECO:0000256" key="1">
    <source>
        <dbReference type="ARBA" id="ARBA00022801"/>
    </source>
</evidence>
<dbReference type="InterPro" id="IPR035965">
    <property type="entry name" value="PAS-like_dom_sf"/>
</dbReference>
<dbReference type="GO" id="GO:0016791">
    <property type="term" value="F:phosphatase activity"/>
    <property type="evidence" value="ECO:0007669"/>
    <property type="project" value="TreeGrafter"/>
</dbReference>